<reference evidence="2 3" key="1">
    <citation type="submission" date="2015-01" db="EMBL/GenBank/DDBJ databases">
        <title>Genome of allotetraploid Gossypium barbadense reveals genomic plasticity and fiber elongation in cotton evolution.</title>
        <authorList>
            <person name="Chen X."/>
            <person name="Liu X."/>
            <person name="Zhao B."/>
            <person name="Zheng H."/>
            <person name="Hu Y."/>
            <person name="Lu G."/>
            <person name="Yang C."/>
            <person name="Chen J."/>
            <person name="Shan C."/>
            <person name="Zhang L."/>
            <person name="Zhou Y."/>
            <person name="Wang L."/>
            <person name="Guo W."/>
            <person name="Bai Y."/>
            <person name="Ruan J."/>
            <person name="Shangguan X."/>
            <person name="Mao Y."/>
            <person name="Jiang J."/>
            <person name="Zhu Y."/>
            <person name="Lei J."/>
            <person name="Kang H."/>
            <person name="Chen S."/>
            <person name="He X."/>
            <person name="Wang R."/>
            <person name="Wang Y."/>
            <person name="Chen J."/>
            <person name="Wang L."/>
            <person name="Yu S."/>
            <person name="Wang B."/>
            <person name="Wei J."/>
            <person name="Song S."/>
            <person name="Lu X."/>
            <person name="Gao Z."/>
            <person name="Gu W."/>
            <person name="Deng X."/>
            <person name="Ma D."/>
            <person name="Wang S."/>
            <person name="Liang W."/>
            <person name="Fang L."/>
            <person name="Cai C."/>
            <person name="Zhu X."/>
            <person name="Zhou B."/>
            <person name="Zhang Y."/>
            <person name="Chen Z."/>
            <person name="Xu S."/>
            <person name="Zhu R."/>
            <person name="Wang S."/>
            <person name="Zhang T."/>
            <person name="Zhao G."/>
        </authorList>
    </citation>
    <scope>NUCLEOTIDE SEQUENCE [LARGE SCALE GENOMIC DNA]</scope>
    <source>
        <strain evidence="3">cv. Xinhai21</strain>
        <tissue evidence="2">Leaf</tissue>
    </source>
</reference>
<organism evidence="2 3">
    <name type="scientific">Gossypium barbadense</name>
    <name type="common">Sea Island cotton</name>
    <name type="synonym">Hibiscus barbadensis</name>
    <dbReference type="NCBI Taxonomy" id="3634"/>
    <lineage>
        <taxon>Eukaryota</taxon>
        <taxon>Viridiplantae</taxon>
        <taxon>Streptophyta</taxon>
        <taxon>Embryophyta</taxon>
        <taxon>Tracheophyta</taxon>
        <taxon>Spermatophyta</taxon>
        <taxon>Magnoliopsida</taxon>
        <taxon>eudicotyledons</taxon>
        <taxon>Gunneridae</taxon>
        <taxon>Pentapetalae</taxon>
        <taxon>rosids</taxon>
        <taxon>malvids</taxon>
        <taxon>Malvales</taxon>
        <taxon>Malvaceae</taxon>
        <taxon>Malvoideae</taxon>
        <taxon>Gossypium</taxon>
    </lineage>
</organism>
<evidence type="ECO:0000313" key="2">
    <source>
        <dbReference type="EMBL" id="PPS15698.1"/>
    </source>
</evidence>
<dbReference type="OrthoDB" id="1398107at2759"/>
<dbReference type="EMBL" id="KZ663114">
    <property type="protein sequence ID" value="PPS15698.1"/>
    <property type="molecule type" value="Genomic_DNA"/>
</dbReference>
<feature type="region of interest" description="Disordered" evidence="1">
    <location>
        <begin position="144"/>
        <end position="170"/>
    </location>
</feature>
<name>A0A2P5YJF7_GOSBA</name>
<dbReference type="PANTHER" id="PTHR36350:SF2">
    <property type="entry name" value="PROTEIN, PUTATIVE-RELATED"/>
    <property type="match status" value="1"/>
</dbReference>
<dbReference type="Proteomes" id="UP000239757">
    <property type="component" value="Unassembled WGS sequence"/>
</dbReference>
<protein>
    <submittedName>
        <fullName evidence="2">Uncharacterized protein</fullName>
    </submittedName>
</protein>
<evidence type="ECO:0000256" key="1">
    <source>
        <dbReference type="SAM" id="MobiDB-lite"/>
    </source>
</evidence>
<gene>
    <name evidence="2" type="ORF">GOBAR_AA04880</name>
</gene>
<sequence>MEAALCLGYGPLPSISLRTVPASTRLHFGFNPSFLSVSSGFMNRQCRRFYGPGPLALDRSNSSMASANENGGAKVVRGAVGASLAFACALGIIGCGCKMNFKAIAGPKPVYRKAPSFEHIAPPAPRKMALKSLLDVTVSLASKEGRRARDVSPGSHIPGPRPSSPSKDQIDQLKKEAVSLMKRGLPEEALFMLKNEYKKYEMSEPESAYYMNMVLVEILISQGKYEEAYEFMTTHDQKISELDVRPTLYKAIICTMLDKDDEAQRLWDDFAGSVGGFFPQVSNWHA</sequence>
<proteinExistence type="predicted"/>
<evidence type="ECO:0000313" key="3">
    <source>
        <dbReference type="Proteomes" id="UP000239757"/>
    </source>
</evidence>
<dbReference type="PANTHER" id="PTHR36350">
    <property type="entry name" value="TRANSMEMBRANE PROTEIN"/>
    <property type="match status" value="1"/>
</dbReference>
<dbReference type="AlphaFoldDB" id="A0A2P5YJF7"/>
<accession>A0A2P5YJF7</accession>